<gene>
    <name evidence="2" type="ORF">Enr13x_35010</name>
</gene>
<evidence type="ECO:0000313" key="3">
    <source>
        <dbReference type="Proteomes" id="UP000319004"/>
    </source>
</evidence>
<evidence type="ECO:0008006" key="4">
    <source>
        <dbReference type="Google" id="ProtNLM"/>
    </source>
</evidence>
<dbReference type="Proteomes" id="UP000319004">
    <property type="component" value="Chromosome"/>
</dbReference>
<keyword evidence="1" id="KW-0812">Transmembrane</keyword>
<feature type="transmembrane region" description="Helical" evidence="1">
    <location>
        <begin position="88"/>
        <end position="109"/>
    </location>
</feature>
<keyword evidence="1" id="KW-0472">Membrane</keyword>
<keyword evidence="1" id="KW-1133">Transmembrane helix</keyword>
<evidence type="ECO:0000313" key="2">
    <source>
        <dbReference type="EMBL" id="QDV43644.1"/>
    </source>
</evidence>
<evidence type="ECO:0000256" key="1">
    <source>
        <dbReference type="SAM" id="Phobius"/>
    </source>
</evidence>
<protein>
    <recommendedName>
        <fullName evidence="4">DUF2752 domain-containing protein</fullName>
    </recommendedName>
</protein>
<organism evidence="2 3">
    <name type="scientific">Stieleria neptunia</name>
    <dbReference type="NCBI Taxonomy" id="2527979"/>
    <lineage>
        <taxon>Bacteria</taxon>
        <taxon>Pseudomonadati</taxon>
        <taxon>Planctomycetota</taxon>
        <taxon>Planctomycetia</taxon>
        <taxon>Pirellulales</taxon>
        <taxon>Pirellulaceae</taxon>
        <taxon>Stieleria</taxon>
    </lineage>
</organism>
<name>A0A518HS46_9BACT</name>
<sequence length="152" mass="15972">MASSRALPQPDRDATRLGAWLLRIAAAGVAALLVGLLATAWTLQPDSSGLGTHHQLGLPPCSIRVLFGIRCPSCGMTTSWAHAMNGDFLAAARANVGGFLLAFYALACLGTMLQMVRGGKLPADRTIRRYTIALIAIAAVTLADWGVRLMGV</sequence>
<proteinExistence type="predicted"/>
<dbReference type="EMBL" id="CP037423">
    <property type="protein sequence ID" value="QDV43644.1"/>
    <property type="molecule type" value="Genomic_DNA"/>
</dbReference>
<dbReference type="AlphaFoldDB" id="A0A518HS46"/>
<accession>A0A518HS46</accession>
<dbReference type="KEGG" id="snep:Enr13x_35010"/>
<reference evidence="2 3" key="1">
    <citation type="submission" date="2019-03" db="EMBL/GenBank/DDBJ databases">
        <title>Deep-cultivation of Planctomycetes and their phenomic and genomic characterization uncovers novel biology.</title>
        <authorList>
            <person name="Wiegand S."/>
            <person name="Jogler M."/>
            <person name="Boedeker C."/>
            <person name="Pinto D."/>
            <person name="Vollmers J."/>
            <person name="Rivas-Marin E."/>
            <person name="Kohn T."/>
            <person name="Peeters S.H."/>
            <person name="Heuer A."/>
            <person name="Rast P."/>
            <person name="Oberbeckmann S."/>
            <person name="Bunk B."/>
            <person name="Jeske O."/>
            <person name="Meyerdierks A."/>
            <person name="Storesund J.E."/>
            <person name="Kallscheuer N."/>
            <person name="Luecker S."/>
            <person name="Lage O.M."/>
            <person name="Pohl T."/>
            <person name="Merkel B.J."/>
            <person name="Hornburger P."/>
            <person name="Mueller R.-W."/>
            <person name="Bruemmer F."/>
            <person name="Labrenz M."/>
            <person name="Spormann A.M."/>
            <person name="Op den Camp H."/>
            <person name="Overmann J."/>
            <person name="Amann R."/>
            <person name="Jetten M.S.M."/>
            <person name="Mascher T."/>
            <person name="Medema M.H."/>
            <person name="Devos D.P."/>
            <person name="Kaster A.-K."/>
            <person name="Ovreas L."/>
            <person name="Rohde M."/>
            <person name="Galperin M.Y."/>
            <person name="Jogler C."/>
        </authorList>
    </citation>
    <scope>NUCLEOTIDE SEQUENCE [LARGE SCALE GENOMIC DNA]</scope>
    <source>
        <strain evidence="2 3">Enr13</strain>
    </source>
</reference>
<feature type="transmembrane region" description="Helical" evidence="1">
    <location>
        <begin position="130"/>
        <end position="147"/>
    </location>
</feature>
<keyword evidence="3" id="KW-1185">Reference proteome</keyword>
<feature type="transmembrane region" description="Helical" evidence="1">
    <location>
        <begin position="20"/>
        <end position="43"/>
    </location>
</feature>
<dbReference type="InterPro" id="IPR021215">
    <property type="entry name" value="DUF2752"/>
</dbReference>
<dbReference type="RefSeq" id="WP_197456080.1">
    <property type="nucleotide sequence ID" value="NZ_CP037423.1"/>
</dbReference>
<dbReference type="Pfam" id="PF10825">
    <property type="entry name" value="DUF2752"/>
    <property type="match status" value="1"/>
</dbReference>